<dbReference type="Gene3D" id="1.20.1530.10">
    <property type="entry name" value="Na+/H+ antiporter like domain"/>
    <property type="match status" value="1"/>
</dbReference>
<evidence type="ECO:0000256" key="1">
    <source>
        <dbReference type="ARBA" id="ARBA00004429"/>
    </source>
</evidence>
<dbReference type="NCBIfam" id="TIGR00773">
    <property type="entry name" value="NhaA"/>
    <property type="match status" value="1"/>
</dbReference>
<dbReference type="AlphaFoldDB" id="A0A133S729"/>
<dbReference type="PATRIC" id="fig|39777.7.peg.272"/>
<keyword evidence="4 9" id="KW-0812">Transmembrane</keyword>
<evidence type="ECO:0000256" key="3">
    <source>
        <dbReference type="ARBA" id="ARBA00022475"/>
    </source>
</evidence>
<proteinExistence type="inferred from homology"/>
<evidence type="ECO:0000256" key="4">
    <source>
        <dbReference type="ARBA" id="ARBA00022692"/>
    </source>
</evidence>
<keyword evidence="2 9" id="KW-0050">Antiport</keyword>
<evidence type="ECO:0000256" key="6">
    <source>
        <dbReference type="ARBA" id="ARBA00023053"/>
    </source>
</evidence>
<dbReference type="Proteomes" id="UP000070226">
    <property type="component" value="Unassembled WGS sequence"/>
</dbReference>
<sequence length="392" mass="42248">MIEKVEVTMKYIKAFIQSESSGGIMLLLAAILGVITANSPIAEQYFSLMHIYLGPMDVLEWVNDGLMALFFLYVGIEIKTEMISGELNTNSKRLLPVLAAFAGVVTPALVYFLIAGSVPEYTHGWGIPTATDIAFAIGVIMMLGKRVSQAMKAFLSALAVIDDLIAIIVIAIFYGGGVDFPHLIVAAIVTGALWYTNKQGYVRPVLYGVLGAVLWYFVLKSGVHATIAGVVLAMTIPAMGKLDGETVYPMHAWADKLKNWVNFLIIPLFSFLNAGVSFSDVSVDHLFHPVVLGVSLGLILGKQLGIFSAVYVLVQSKIIKMPTNTTWPEVYGTAIVCGIGFTMSLFVATLAFPPGVTQEMSKIGIFIGSIISGLLGAIVLIVAYKIRSIKNK</sequence>
<keyword evidence="9" id="KW-0406">Ion transport</keyword>
<keyword evidence="7 9" id="KW-0472">Membrane</keyword>
<dbReference type="GO" id="GO:0015385">
    <property type="term" value="F:sodium:proton antiporter activity"/>
    <property type="evidence" value="ECO:0007669"/>
    <property type="project" value="UniProtKB-UniRule"/>
</dbReference>
<dbReference type="NCBIfam" id="NF007111">
    <property type="entry name" value="PRK09560.1"/>
    <property type="match status" value="1"/>
</dbReference>
<keyword evidence="9" id="KW-0813">Transport</keyword>
<dbReference type="InterPro" id="IPR023171">
    <property type="entry name" value="Na/H_antiporter_dom_sf"/>
</dbReference>
<dbReference type="HAMAP" id="MF_01844">
    <property type="entry name" value="NhaA"/>
    <property type="match status" value="1"/>
</dbReference>
<dbReference type="GO" id="GO:0006885">
    <property type="term" value="P:regulation of pH"/>
    <property type="evidence" value="ECO:0007669"/>
    <property type="project" value="UniProtKB-UniRule"/>
</dbReference>
<feature type="transmembrane region" description="Helical" evidence="9">
    <location>
        <begin position="201"/>
        <end position="217"/>
    </location>
</feature>
<feature type="transmembrane region" description="Helical" evidence="9">
    <location>
        <begin position="290"/>
        <end position="314"/>
    </location>
</feature>
<evidence type="ECO:0000256" key="8">
    <source>
        <dbReference type="ARBA" id="ARBA00023201"/>
    </source>
</evidence>
<dbReference type="PANTHER" id="PTHR30341">
    <property type="entry name" value="SODIUM ION/PROTON ANTIPORTER NHAA-RELATED"/>
    <property type="match status" value="1"/>
</dbReference>
<evidence type="ECO:0000313" key="10">
    <source>
        <dbReference type="EMBL" id="KXA65510.1"/>
    </source>
</evidence>
<evidence type="ECO:0000256" key="9">
    <source>
        <dbReference type="HAMAP-Rule" id="MF_01844"/>
    </source>
</evidence>
<feature type="transmembrane region" description="Helical" evidence="9">
    <location>
        <begin position="363"/>
        <end position="384"/>
    </location>
</feature>
<comment type="similarity">
    <text evidence="9">Belongs to the NhaA Na(+)/H(+) (TC 2.A.33) antiporter family.</text>
</comment>
<evidence type="ECO:0000256" key="2">
    <source>
        <dbReference type="ARBA" id="ARBA00022449"/>
    </source>
</evidence>
<evidence type="ECO:0000256" key="5">
    <source>
        <dbReference type="ARBA" id="ARBA00022989"/>
    </source>
</evidence>
<comment type="function">
    <text evidence="9">Na(+)/H(+) antiporter that extrudes sodium in exchange for external protons.</text>
</comment>
<feature type="transmembrane region" description="Helical" evidence="9">
    <location>
        <begin position="260"/>
        <end position="278"/>
    </location>
</feature>
<protein>
    <recommendedName>
        <fullName evidence="9">Na(+)/H(+) antiporter NhaA</fullName>
    </recommendedName>
    <alternativeName>
        <fullName evidence="9">Sodium/proton antiporter NhaA</fullName>
    </alternativeName>
</protein>
<organism evidence="10">
    <name type="scientific">Veillonella atypica</name>
    <dbReference type="NCBI Taxonomy" id="39777"/>
    <lineage>
        <taxon>Bacteria</taxon>
        <taxon>Bacillati</taxon>
        <taxon>Bacillota</taxon>
        <taxon>Negativicutes</taxon>
        <taxon>Veillonellales</taxon>
        <taxon>Veillonellaceae</taxon>
        <taxon>Veillonella</taxon>
    </lineage>
</organism>
<feature type="transmembrane region" description="Helical" evidence="9">
    <location>
        <begin position="58"/>
        <end position="76"/>
    </location>
</feature>
<feature type="transmembrane region" description="Helical" evidence="9">
    <location>
        <begin position="21"/>
        <end position="38"/>
    </location>
</feature>
<keyword evidence="5 9" id="KW-1133">Transmembrane helix</keyword>
<evidence type="ECO:0000313" key="11">
    <source>
        <dbReference type="Proteomes" id="UP000070226"/>
    </source>
</evidence>
<dbReference type="Pfam" id="PF06965">
    <property type="entry name" value="Na_H_antiport_1"/>
    <property type="match status" value="1"/>
</dbReference>
<name>A0A133S729_9FIRM</name>
<dbReference type="GO" id="GO:0005886">
    <property type="term" value="C:plasma membrane"/>
    <property type="evidence" value="ECO:0007669"/>
    <property type="project" value="UniProtKB-SubCell"/>
</dbReference>
<evidence type="ECO:0000256" key="7">
    <source>
        <dbReference type="ARBA" id="ARBA00023136"/>
    </source>
</evidence>
<dbReference type="PANTHER" id="PTHR30341:SF0">
    <property type="entry name" value="NA(+)_H(+) ANTIPORTER NHAA"/>
    <property type="match status" value="1"/>
</dbReference>
<keyword evidence="6 9" id="KW-0915">Sodium</keyword>
<dbReference type="InterPro" id="IPR004670">
    <property type="entry name" value="NhaA"/>
</dbReference>
<gene>
    <name evidence="9" type="primary">nhaA</name>
    <name evidence="10" type="ORF">HMPREF3233_00280</name>
</gene>
<reference evidence="10 11" key="1">
    <citation type="submission" date="2016-01" db="EMBL/GenBank/DDBJ databases">
        <authorList>
            <person name="Oliw E.H."/>
        </authorList>
    </citation>
    <scope>NUCLEOTIDE SEQUENCE [LARGE SCALE GENOMIC DNA]</scope>
    <source>
        <strain evidence="10 11">CMW7756B</strain>
    </source>
</reference>
<feature type="transmembrane region" description="Helical" evidence="9">
    <location>
        <begin position="97"/>
        <end position="118"/>
    </location>
</feature>
<comment type="subcellular location">
    <subcellularLocation>
        <location evidence="1">Cell inner membrane</location>
        <topology evidence="1">Multi-pass membrane protein</topology>
    </subcellularLocation>
    <subcellularLocation>
        <location evidence="9">Cell membrane</location>
        <topology evidence="9">Multi-pass membrane protein</topology>
    </subcellularLocation>
</comment>
<keyword evidence="8 9" id="KW-0739">Sodium transport</keyword>
<feature type="transmembrane region" description="Helical" evidence="9">
    <location>
        <begin position="124"/>
        <end position="143"/>
    </location>
</feature>
<dbReference type="EMBL" id="LRQT01000004">
    <property type="protein sequence ID" value="KXA65510.1"/>
    <property type="molecule type" value="Genomic_DNA"/>
</dbReference>
<accession>A0A133S729</accession>
<keyword evidence="3 9" id="KW-1003">Cell membrane</keyword>
<comment type="caution">
    <text evidence="10">The sequence shown here is derived from an EMBL/GenBank/DDBJ whole genome shotgun (WGS) entry which is preliminary data.</text>
</comment>
<dbReference type="STRING" id="39777.B7L28_02900"/>
<comment type="catalytic activity">
    <reaction evidence="9">
        <text>Na(+)(in) + 2 H(+)(out) = Na(+)(out) + 2 H(+)(in)</text>
        <dbReference type="Rhea" id="RHEA:29251"/>
        <dbReference type="ChEBI" id="CHEBI:15378"/>
        <dbReference type="ChEBI" id="CHEBI:29101"/>
    </reaction>
</comment>
<feature type="transmembrane region" description="Helical" evidence="9">
    <location>
        <begin position="330"/>
        <end position="351"/>
    </location>
</feature>